<keyword evidence="1" id="KW-0862">Zinc</keyword>
<feature type="domain" description="SWIM-type" evidence="3">
    <location>
        <begin position="153"/>
        <end position="192"/>
    </location>
</feature>
<protein>
    <recommendedName>
        <fullName evidence="3">SWIM-type domain-containing protein</fullName>
    </recommendedName>
</protein>
<evidence type="ECO:0000259" key="3">
    <source>
        <dbReference type="PROSITE" id="PS50966"/>
    </source>
</evidence>
<keyword evidence="1" id="KW-0479">Metal-binding</keyword>
<reference evidence="4" key="1">
    <citation type="journal article" date="2020" name="Fungal Divers.">
        <title>Resolving the Mortierellaceae phylogeny through synthesis of multi-gene phylogenetics and phylogenomics.</title>
        <authorList>
            <person name="Vandepol N."/>
            <person name="Liber J."/>
            <person name="Desiro A."/>
            <person name="Na H."/>
            <person name="Kennedy M."/>
            <person name="Barry K."/>
            <person name="Grigoriev I.V."/>
            <person name="Miller A.N."/>
            <person name="O'Donnell K."/>
            <person name="Stajich J.E."/>
            <person name="Bonito G."/>
        </authorList>
    </citation>
    <scope>NUCLEOTIDE SEQUENCE</scope>
    <source>
        <strain evidence="4">MES-2147</strain>
    </source>
</reference>
<keyword evidence="5" id="KW-1185">Reference proteome</keyword>
<dbReference type="OrthoDB" id="2430203at2759"/>
<dbReference type="InterPro" id="IPR007527">
    <property type="entry name" value="Znf_SWIM"/>
</dbReference>
<feature type="region of interest" description="Disordered" evidence="2">
    <location>
        <begin position="97"/>
        <end position="119"/>
    </location>
</feature>
<evidence type="ECO:0000313" key="4">
    <source>
        <dbReference type="EMBL" id="KAF9957483.1"/>
    </source>
</evidence>
<dbReference type="Pfam" id="PF04434">
    <property type="entry name" value="SWIM"/>
    <property type="match status" value="1"/>
</dbReference>
<name>A0A9P6J124_9FUNG</name>
<keyword evidence="1" id="KW-0863">Zinc-finger</keyword>
<dbReference type="Proteomes" id="UP000749646">
    <property type="component" value="Unassembled WGS sequence"/>
</dbReference>
<dbReference type="AlphaFoldDB" id="A0A9P6J124"/>
<dbReference type="EMBL" id="JAAAHW010006618">
    <property type="protein sequence ID" value="KAF9957483.1"/>
    <property type="molecule type" value="Genomic_DNA"/>
</dbReference>
<dbReference type="GO" id="GO:0008270">
    <property type="term" value="F:zinc ion binding"/>
    <property type="evidence" value="ECO:0007669"/>
    <property type="project" value="UniProtKB-KW"/>
</dbReference>
<evidence type="ECO:0000256" key="1">
    <source>
        <dbReference type="PROSITE-ProRule" id="PRU00325"/>
    </source>
</evidence>
<accession>A0A9P6J124</accession>
<evidence type="ECO:0000256" key="2">
    <source>
        <dbReference type="SAM" id="MobiDB-lite"/>
    </source>
</evidence>
<sequence>MLLLSETESDVSVALRRFANEYESHRIFSSFWEDWLKTLDAKLWMKAFRIDVEHGELDITNALVGWHRTFMFNSRDGELSRRRDVLIHMLFEREEDTGSKKSVPQRYRTKGSVSRDLEGDQRRQERALSLMEGIQKISKGCWSVPSSGGDKWYKVKRPQKDIEFTRCSCTCEDFRRRKRKCKHIFAVLMYHTKQGPDLDTIEAAVETEIDFTEANTSMVSVIGLESSDSEADISMVSTAAAIDFLEDVSTGEQEIHDPVGDNVATGAQKIIDFVESNVTTGGREIIDLVEDNVAVSAQPTSGSSSTSTERDQAS</sequence>
<proteinExistence type="predicted"/>
<dbReference type="PROSITE" id="PS50966">
    <property type="entry name" value="ZF_SWIM"/>
    <property type="match status" value="1"/>
</dbReference>
<organism evidence="4 5">
    <name type="scientific">Modicella reniformis</name>
    <dbReference type="NCBI Taxonomy" id="1440133"/>
    <lineage>
        <taxon>Eukaryota</taxon>
        <taxon>Fungi</taxon>
        <taxon>Fungi incertae sedis</taxon>
        <taxon>Mucoromycota</taxon>
        <taxon>Mortierellomycotina</taxon>
        <taxon>Mortierellomycetes</taxon>
        <taxon>Mortierellales</taxon>
        <taxon>Mortierellaceae</taxon>
        <taxon>Modicella</taxon>
    </lineage>
</organism>
<gene>
    <name evidence="4" type="ORF">BGZ65_002023</name>
</gene>
<comment type="caution">
    <text evidence="4">The sequence shown here is derived from an EMBL/GenBank/DDBJ whole genome shotgun (WGS) entry which is preliminary data.</text>
</comment>
<feature type="region of interest" description="Disordered" evidence="2">
    <location>
        <begin position="295"/>
        <end position="314"/>
    </location>
</feature>
<evidence type="ECO:0000313" key="5">
    <source>
        <dbReference type="Proteomes" id="UP000749646"/>
    </source>
</evidence>